<dbReference type="Pfam" id="PF11146">
    <property type="entry name" value="DUF2905"/>
    <property type="match status" value="1"/>
</dbReference>
<organism evidence="2 3">
    <name type="scientific">Segetibacter aerophilus</name>
    <dbReference type="NCBI Taxonomy" id="670293"/>
    <lineage>
        <taxon>Bacteria</taxon>
        <taxon>Pseudomonadati</taxon>
        <taxon>Bacteroidota</taxon>
        <taxon>Chitinophagia</taxon>
        <taxon>Chitinophagales</taxon>
        <taxon>Chitinophagaceae</taxon>
        <taxon>Segetibacter</taxon>
    </lineage>
</organism>
<feature type="transmembrane region" description="Helical" evidence="1">
    <location>
        <begin position="72"/>
        <end position="93"/>
    </location>
</feature>
<reference evidence="2 3" key="1">
    <citation type="submission" date="2019-07" db="EMBL/GenBank/DDBJ databases">
        <title>Whole genome shotgun sequence of Segetibacter aerophilus NBRC 106135.</title>
        <authorList>
            <person name="Hosoyama A."/>
            <person name="Uohara A."/>
            <person name="Ohji S."/>
            <person name="Ichikawa N."/>
        </authorList>
    </citation>
    <scope>NUCLEOTIDE SEQUENCE [LARGE SCALE GENOMIC DNA]</scope>
    <source>
        <strain evidence="2 3">NBRC 106135</strain>
    </source>
</reference>
<dbReference type="PANTHER" id="PTHR36443:SF1">
    <property type="entry name" value="BSR5223 PROTEIN"/>
    <property type="match status" value="1"/>
</dbReference>
<keyword evidence="1" id="KW-1133">Transmembrane helix</keyword>
<dbReference type="EMBL" id="BJYT01000029">
    <property type="protein sequence ID" value="GEO11815.1"/>
    <property type="molecule type" value="Genomic_DNA"/>
</dbReference>
<evidence type="ECO:0000313" key="2">
    <source>
        <dbReference type="EMBL" id="GEO11815.1"/>
    </source>
</evidence>
<name>A0A512BIW4_9BACT</name>
<evidence type="ECO:0000256" key="1">
    <source>
        <dbReference type="SAM" id="Phobius"/>
    </source>
</evidence>
<sequence>MGSEDYFPILKIQLKLVQTYLCVMNQQSGKYIIFFGAAIVIIGLIIYLFPNAFKWFGRLPGDVRIDKGNVKVFFPIVTMILLSLLLTLILNIFKRF</sequence>
<keyword evidence="1" id="KW-0812">Transmembrane</keyword>
<dbReference type="Proteomes" id="UP000321513">
    <property type="component" value="Unassembled WGS sequence"/>
</dbReference>
<comment type="caution">
    <text evidence="2">The sequence shown here is derived from an EMBL/GenBank/DDBJ whole genome shotgun (WGS) entry which is preliminary data.</text>
</comment>
<gene>
    <name evidence="2" type="ORF">SAE01_43110</name>
</gene>
<keyword evidence="1" id="KW-0472">Membrane</keyword>
<proteinExistence type="predicted"/>
<evidence type="ECO:0008006" key="4">
    <source>
        <dbReference type="Google" id="ProtNLM"/>
    </source>
</evidence>
<dbReference type="AlphaFoldDB" id="A0A512BIW4"/>
<feature type="transmembrane region" description="Helical" evidence="1">
    <location>
        <begin position="31"/>
        <end position="52"/>
    </location>
</feature>
<dbReference type="InterPro" id="IPR021320">
    <property type="entry name" value="DUF2905"/>
</dbReference>
<protein>
    <recommendedName>
        <fullName evidence="4">DUF2905 domain-containing protein</fullName>
    </recommendedName>
</protein>
<accession>A0A512BIW4</accession>
<dbReference type="PANTHER" id="PTHR36443">
    <property type="entry name" value="BSR5223 PROTEIN"/>
    <property type="match status" value="1"/>
</dbReference>
<evidence type="ECO:0000313" key="3">
    <source>
        <dbReference type="Proteomes" id="UP000321513"/>
    </source>
</evidence>
<keyword evidence="3" id="KW-1185">Reference proteome</keyword>